<sequence>MAQARAGAAGAGAPGRGGGHDGRAGLRHGPGGLAMKRRLLVPFLMGQRRDGLARVCELDRHDWQVVQVDECQATTIADRGEQMRSMGKVYGRLAAAVRDIVRAGDMPVSISGDCVSSLGMLGGLQQAGRPPERILWLDAHGDFHTWNTSQTRYLGGMPLAMLVGRPDRRRDNRDAIGALRSAVGVTPFPEQRIVLSDARDLDPGEAEAVAASGLVQCEIGAILRHLSPAERLYVHFDTDVIDAEAQMPALKYHVKAGPSLADMGALFRALRGYNIVAVSVSAWHEEKDVENRAALACLELLRELDPVPDAAAPPDREPAPPMLRALTPEQCTLPAPHGAWEGVSAS</sequence>
<dbReference type="PRINTS" id="PR00116">
    <property type="entry name" value="ARGINASE"/>
</dbReference>
<dbReference type="PROSITE" id="PS51409">
    <property type="entry name" value="ARGINASE_2"/>
    <property type="match status" value="1"/>
</dbReference>
<organism evidence="6 7">
    <name type="scientific">Rugamonas fusca</name>
    <dbReference type="NCBI Taxonomy" id="2758568"/>
    <lineage>
        <taxon>Bacteria</taxon>
        <taxon>Pseudomonadati</taxon>
        <taxon>Pseudomonadota</taxon>
        <taxon>Betaproteobacteria</taxon>
        <taxon>Burkholderiales</taxon>
        <taxon>Oxalobacteraceae</taxon>
        <taxon>Telluria group</taxon>
        <taxon>Rugamonas</taxon>
    </lineage>
</organism>
<dbReference type="InterPro" id="IPR006035">
    <property type="entry name" value="Ureohydrolase"/>
</dbReference>
<reference evidence="6 7" key="1">
    <citation type="submission" date="2020-07" db="EMBL/GenBank/DDBJ databases">
        <title>Novel species isolated from subtropical streams in China.</title>
        <authorList>
            <person name="Lu H."/>
        </authorList>
    </citation>
    <scope>NUCLEOTIDE SEQUENCE [LARGE SCALE GENOMIC DNA]</scope>
    <source>
        <strain evidence="6 7">FT3S</strain>
    </source>
</reference>
<keyword evidence="3" id="KW-0464">Manganese</keyword>
<keyword evidence="7" id="KW-1185">Reference proteome</keyword>
<dbReference type="PANTHER" id="PTHR43782:SF3">
    <property type="entry name" value="ARGINASE"/>
    <property type="match status" value="1"/>
</dbReference>
<evidence type="ECO:0000256" key="1">
    <source>
        <dbReference type="ARBA" id="ARBA00022723"/>
    </source>
</evidence>
<evidence type="ECO:0000256" key="4">
    <source>
        <dbReference type="PROSITE-ProRule" id="PRU00742"/>
    </source>
</evidence>
<dbReference type="PANTHER" id="PTHR43782">
    <property type="entry name" value="ARGINASE"/>
    <property type="match status" value="1"/>
</dbReference>
<dbReference type="InterPro" id="IPR023696">
    <property type="entry name" value="Ureohydrolase_dom_sf"/>
</dbReference>
<evidence type="ECO:0000256" key="5">
    <source>
        <dbReference type="SAM" id="MobiDB-lite"/>
    </source>
</evidence>
<evidence type="ECO:0000256" key="2">
    <source>
        <dbReference type="ARBA" id="ARBA00022801"/>
    </source>
</evidence>
<keyword evidence="1" id="KW-0479">Metal-binding</keyword>
<dbReference type="Pfam" id="PF00491">
    <property type="entry name" value="Arginase"/>
    <property type="match status" value="1"/>
</dbReference>
<gene>
    <name evidence="6" type="ORF">H3H36_10980</name>
</gene>
<evidence type="ECO:0000313" key="6">
    <source>
        <dbReference type="EMBL" id="MBA5605882.1"/>
    </source>
</evidence>
<accession>A0A7W2I6U9</accession>
<comment type="similarity">
    <text evidence="4">Belongs to the arginase family.</text>
</comment>
<dbReference type="GO" id="GO:0005829">
    <property type="term" value="C:cytosol"/>
    <property type="evidence" value="ECO:0007669"/>
    <property type="project" value="TreeGrafter"/>
</dbReference>
<dbReference type="Gene3D" id="3.40.800.10">
    <property type="entry name" value="Ureohydrolase domain"/>
    <property type="match status" value="1"/>
</dbReference>
<dbReference type="SUPFAM" id="SSF52768">
    <property type="entry name" value="Arginase/deacetylase"/>
    <property type="match status" value="1"/>
</dbReference>
<protein>
    <submittedName>
        <fullName evidence="6">Arginase family protein</fullName>
    </submittedName>
</protein>
<keyword evidence="2" id="KW-0378">Hydrolase</keyword>
<dbReference type="GO" id="GO:0004053">
    <property type="term" value="F:arginase activity"/>
    <property type="evidence" value="ECO:0007669"/>
    <property type="project" value="TreeGrafter"/>
</dbReference>
<dbReference type="Proteomes" id="UP000566711">
    <property type="component" value="Unassembled WGS sequence"/>
</dbReference>
<evidence type="ECO:0000256" key="3">
    <source>
        <dbReference type="ARBA" id="ARBA00023211"/>
    </source>
</evidence>
<dbReference type="EMBL" id="JACEZS010000008">
    <property type="protein sequence ID" value="MBA5605882.1"/>
    <property type="molecule type" value="Genomic_DNA"/>
</dbReference>
<dbReference type="GO" id="GO:0030145">
    <property type="term" value="F:manganese ion binding"/>
    <property type="evidence" value="ECO:0007669"/>
    <property type="project" value="TreeGrafter"/>
</dbReference>
<dbReference type="RefSeq" id="WP_182217654.1">
    <property type="nucleotide sequence ID" value="NZ_JACEZS010000008.1"/>
</dbReference>
<proteinExistence type="inferred from homology"/>
<feature type="region of interest" description="Disordered" evidence="5">
    <location>
        <begin position="1"/>
        <end position="30"/>
    </location>
</feature>
<evidence type="ECO:0000313" key="7">
    <source>
        <dbReference type="Proteomes" id="UP000566711"/>
    </source>
</evidence>
<name>A0A7W2I6U9_9BURK</name>
<comment type="caution">
    <text evidence="6">The sequence shown here is derived from an EMBL/GenBank/DDBJ whole genome shotgun (WGS) entry which is preliminary data.</text>
</comment>
<dbReference type="AlphaFoldDB" id="A0A7W2I6U9"/>